<dbReference type="GO" id="GO:0016787">
    <property type="term" value="F:hydrolase activity"/>
    <property type="evidence" value="ECO:0007669"/>
    <property type="project" value="UniProtKB-KW"/>
</dbReference>
<dbReference type="InterPro" id="IPR036663">
    <property type="entry name" value="Fumarylacetoacetase_C_sf"/>
</dbReference>
<protein>
    <submittedName>
        <fullName evidence="4">Fumarylacetoacetate hydrolase family protein</fullName>
    </submittedName>
</protein>
<dbReference type="PANTHER" id="PTHR42796">
    <property type="entry name" value="FUMARYLACETOACETATE HYDROLASE DOMAIN-CONTAINING PROTEIN 2A-RELATED"/>
    <property type="match status" value="1"/>
</dbReference>
<organism evidence="4 5">
    <name type="scientific">Alicyclobacillus fastidiosus</name>
    <dbReference type="NCBI Taxonomy" id="392011"/>
    <lineage>
        <taxon>Bacteria</taxon>
        <taxon>Bacillati</taxon>
        <taxon>Bacillota</taxon>
        <taxon>Bacilli</taxon>
        <taxon>Bacillales</taxon>
        <taxon>Alicyclobacillaceae</taxon>
        <taxon>Alicyclobacillus</taxon>
    </lineage>
</organism>
<evidence type="ECO:0000256" key="1">
    <source>
        <dbReference type="ARBA" id="ARBA00010211"/>
    </source>
</evidence>
<reference evidence="4 5" key="1">
    <citation type="journal article" date="2024" name="Int. J. Mol. Sci.">
        <title>Exploration of Alicyclobacillus spp. Genome in Search of Antibiotic Resistance.</title>
        <authorList>
            <person name="Bucka-Kolendo J."/>
            <person name="Kiousi D.E."/>
            <person name="Dekowska A."/>
            <person name="Mikolajczuk-Szczyrba A."/>
            <person name="Karadedos D.M."/>
            <person name="Michael P."/>
            <person name="Galanis A."/>
            <person name="Sokolowska B."/>
        </authorList>
    </citation>
    <scope>NUCLEOTIDE SEQUENCE [LARGE SCALE GENOMIC DNA]</scope>
    <source>
        <strain evidence="4 5">KKP 3000</strain>
    </source>
</reference>
<dbReference type="InterPro" id="IPR011234">
    <property type="entry name" value="Fumarylacetoacetase-like_C"/>
</dbReference>
<name>A0ABV5AJK2_9BACL</name>
<dbReference type="SUPFAM" id="SSF56529">
    <property type="entry name" value="FAH"/>
    <property type="match status" value="1"/>
</dbReference>
<dbReference type="Proteomes" id="UP001579974">
    <property type="component" value="Unassembled WGS sequence"/>
</dbReference>
<keyword evidence="5" id="KW-1185">Reference proteome</keyword>
<evidence type="ECO:0000259" key="3">
    <source>
        <dbReference type="Pfam" id="PF01557"/>
    </source>
</evidence>
<dbReference type="RefSeq" id="WP_275473242.1">
    <property type="nucleotide sequence ID" value="NZ_CP162940.1"/>
</dbReference>
<comment type="caution">
    <text evidence="4">The sequence shown here is derived from an EMBL/GenBank/DDBJ whole genome shotgun (WGS) entry which is preliminary data.</text>
</comment>
<evidence type="ECO:0000256" key="2">
    <source>
        <dbReference type="ARBA" id="ARBA00022723"/>
    </source>
</evidence>
<keyword evidence="4" id="KW-0378">Hydrolase</keyword>
<evidence type="ECO:0000313" key="4">
    <source>
        <dbReference type="EMBL" id="MFB5192457.1"/>
    </source>
</evidence>
<gene>
    <name evidence="4" type="ORF">KKP3000_001660</name>
</gene>
<evidence type="ECO:0000313" key="5">
    <source>
        <dbReference type="Proteomes" id="UP001579974"/>
    </source>
</evidence>
<proteinExistence type="inferred from homology"/>
<dbReference type="Gene3D" id="3.90.850.10">
    <property type="entry name" value="Fumarylacetoacetase-like, C-terminal domain"/>
    <property type="match status" value="1"/>
</dbReference>
<comment type="similarity">
    <text evidence="1">Belongs to the FAH family.</text>
</comment>
<accession>A0ABV5AJK2</accession>
<dbReference type="InterPro" id="IPR051121">
    <property type="entry name" value="FAH"/>
</dbReference>
<keyword evidence="2" id="KW-0479">Metal-binding</keyword>
<dbReference type="PANTHER" id="PTHR42796:SF4">
    <property type="entry name" value="FUMARYLACETOACETATE HYDROLASE DOMAIN-CONTAINING PROTEIN 2A"/>
    <property type="match status" value="1"/>
</dbReference>
<sequence length="295" mass="32185">MKLLNVRVQDDAYELGVLTDEGVLMLTEVAKRFGASAPCTMQEVMEAGETGLASVRQLVSQALENGDVSLFENPEHIQYGPCVTSPEKIICVGTNYQAHAAESNLPTPTSPPLFSKFNNSLAGHGSTISIPPQTQQVDYEVELVIVIGQTAQNVSEEDALSYVFGYATGNDLSARDLQFRTSQWLLGKTLDGFAPIGPYLVTADEVPNPNDLNLECRVNGQLRQSSNTKDMIFHCQYLISYISRHMTLRPGDVIFTGTPEGVILGYPEGERQWLASGDEIVTSVEGLGELRVVLE</sequence>
<feature type="domain" description="Fumarylacetoacetase-like C-terminal" evidence="3">
    <location>
        <begin position="88"/>
        <end position="292"/>
    </location>
</feature>
<dbReference type="Pfam" id="PF01557">
    <property type="entry name" value="FAA_hydrolase"/>
    <property type="match status" value="1"/>
</dbReference>
<dbReference type="EMBL" id="JBDXSU010000022">
    <property type="protein sequence ID" value="MFB5192457.1"/>
    <property type="molecule type" value="Genomic_DNA"/>
</dbReference>